<gene>
    <name evidence="1" type="ORF">J512_1215</name>
</gene>
<organism evidence="1 2">
    <name type="scientific">Acinetobacter baumannii (strain 1295743)</name>
    <dbReference type="NCBI Taxonomy" id="1310613"/>
    <lineage>
        <taxon>Bacteria</taxon>
        <taxon>Pseudomonadati</taxon>
        <taxon>Pseudomonadota</taxon>
        <taxon>Gammaproteobacteria</taxon>
        <taxon>Moraxellales</taxon>
        <taxon>Moraxellaceae</taxon>
        <taxon>Acinetobacter</taxon>
        <taxon>Acinetobacter calcoaceticus/baumannii complex</taxon>
    </lineage>
</organism>
<reference evidence="1 2" key="1">
    <citation type="submission" date="2014-02" db="EMBL/GenBank/DDBJ databases">
        <title>Comparative genomics and transcriptomics to identify genetic mechanisms underlying the emergence of carbapenem resistant Acinetobacter baumannii (CRAb).</title>
        <authorList>
            <person name="Harris A.D."/>
            <person name="Johnson K.J."/>
            <person name="George J."/>
            <person name="Shefchek K."/>
            <person name="Daugherty S.C."/>
            <person name="Parankush S."/>
            <person name="Sadzewicz L."/>
            <person name="Tallon L."/>
            <person name="Sengamalay N."/>
            <person name="Hazen T.H."/>
            <person name="Rasko D.A."/>
        </authorList>
    </citation>
    <scope>NUCLEOTIDE SEQUENCE [LARGE SCALE GENOMIC DNA]</scope>
    <source>
        <strain evidence="1 2">1295743</strain>
    </source>
</reference>
<evidence type="ECO:0000313" key="1">
    <source>
        <dbReference type="EMBL" id="EXB06628.1"/>
    </source>
</evidence>
<comment type="caution">
    <text evidence="1">The sequence shown here is derived from an EMBL/GenBank/DDBJ whole genome shotgun (WGS) entry which is preliminary data.</text>
</comment>
<dbReference type="EMBL" id="JEWH01000010">
    <property type="protein sequence ID" value="EXB06628.1"/>
    <property type="molecule type" value="Genomic_DNA"/>
</dbReference>
<dbReference type="PATRIC" id="fig|1310613.3.peg.1166"/>
<evidence type="ECO:0000313" key="2">
    <source>
        <dbReference type="Proteomes" id="UP000020595"/>
    </source>
</evidence>
<proteinExistence type="predicted"/>
<dbReference type="Proteomes" id="UP000020595">
    <property type="component" value="Unassembled WGS sequence"/>
</dbReference>
<dbReference type="RefSeq" id="WP_032050901.1">
    <property type="nucleotide sequence ID" value="NZ_JEWH01000010.1"/>
</dbReference>
<dbReference type="AlphaFoldDB" id="A0A009IS10"/>
<sequence length="83" mass="9435">MDQIVFEDKQSFTQAAFNEVTRIVSQHGASVLECLAPAFNTQQCLEHLAFVASEYAYDYSYIDAHLETFKKANSEFQDAFGEE</sequence>
<accession>A0A009IS10</accession>
<protein>
    <submittedName>
        <fullName evidence="1">Uncharacterized protein</fullName>
    </submittedName>
</protein>
<name>A0A009IS10_ACIB9</name>